<dbReference type="EMBL" id="QTTN01000004">
    <property type="protein sequence ID" value="REE91570.1"/>
    <property type="molecule type" value="Genomic_DNA"/>
</dbReference>
<evidence type="ECO:0000313" key="1">
    <source>
        <dbReference type="EMBL" id="REE91570.1"/>
    </source>
</evidence>
<organism evidence="1 2">
    <name type="scientific">Paenibacillus taihuensis</name>
    <dbReference type="NCBI Taxonomy" id="1156355"/>
    <lineage>
        <taxon>Bacteria</taxon>
        <taxon>Bacillati</taxon>
        <taxon>Bacillota</taxon>
        <taxon>Bacilli</taxon>
        <taxon>Bacillales</taxon>
        <taxon>Paenibacillaceae</taxon>
        <taxon>Paenibacillus</taxon>
    </lineage>
</organism>
<dbReference type="AlphaFoldDB" id="A0A3D9SKX8"/>
<protein>
    <submittedName>
        <fullName evidence="1">Uncharacterized protein</fullName>
    </submittedName>
</protein>
<gene>
    <name evidence="1" type="ORF">A8990_10478</name>
</gene>
<reference evidence="1 2" key="1">
    <citation type="submission" date="2018-08" db="EMBL/GenBank/DDBJ databases">
        <title>Genomic Encyclopedia of Type Strains, Phase III (KMG-III): the genomes of soil and plant-associated and newly described type strains.</title>
        <authorList>
            <person name="Whitman W."/>
        </authorList>
    </citation>
    <scope>NUCLEOTIDE SEQUENCE [LARGE SCALE GENOMIC DNA]</scope>
    <source>
        <strain evidence="1 2">CGMCC 1.10966</strain>
    </source>
</reference>
<proteinExistence type="predicted"/>
<name>A0A3D9SKX8_9BACL</name>
<dbReference type="Proteomes" id="UP000256304">
    <property type="component" value="Unassembled WGS sequence"/>
</dbReference>
<comment type="caution">
    <text evidence="1">The sequence shown here is derived from an EMBL/GenBank/DDBJ whole genome shotgun (WGS) entry which is preliminary data.</text>
</comment>
<evidence type="ECO:0000313" key="2">
    <source>
        <dbReference type="Proteomes" id="UP000256304"/>
    </source>
</evidence>
<keyword evidence="2" id="KW-1185">Reference proteome</keyword>
<accession>A0A3D9SKX8</accession>
<sequence length="71" mass="8003">MHDLLPFNRDSLLFVGMRSSSCQFRILSSSVVIRSIVGFFTDRFIAAPSNEFSIRRGLMADRSEAYSQNPG</sequence>